<keyword evidence="2" id="KW-0539">Nucleus</keyword>
<evidence type="ECO:0000313" key="5">
    <source>
        <dbReference type="EMBL" id="MBW0471700.1"/>
    </source>
</evidence>
<dbReference type="Pfam" id="PF04082">
    <property type="entry name" value="Fungal_trans"/>
    <property type="match status" value="1"/>
</dbReference>
<keyword evidence="1" id="KW-0479">Metal-binding</keyword>
<dbReference type="SMART" id="SM00906">
    <property type="entry name" value="Fungal_trans"/>
    <property type="match status" value="1"/>
</dbReference>
<dbReference type="GO" id="GO:0000981">
    <property type="term" value="F:DNA-binding transcription factor activity, RNA polymerase II-specific"/>
    <property type="evidence" value="ECO:0007669"/>
    <property type="project" value="InterPro"/>
</dbReference>
<dbReference type="PROSITE" id="PS50048">
    <property type="entry name" value="ZN2_CY6_FUNGAL_2"/>
    <property type="match status" value="1"/>
</dbReference>
<dbReference type="SMART" id="SM00066">
    <property type="entry name" value="GAL4"/>
    <property type="match status" value="1"/>
</dbReference>
<dbReference type="PROSITE" id="PS00463">
    <property type="entry name" value="ZN2_CY6_FUNGAL_1"/>
    <property type="match status" value="1"/>
</dbReference>
<dbReference type="EMBL" id="AVOT02002836">
    <property type="protein sequence ID" value="MBW0471700.1"/>
    <property type="molecule type" value="Genomic_DNA"/>
</dbReference>
<sequence length="757" mass="84274">MAQQAPPSGGRLPSTSQTQKPPHQRITRACDACRKMKIKCLLNGTGPCENCLINSRPCTFQDVGVKRERPPSKRDIEKLNNIIKSLELYLSIIAPNLNLNLIPDGVTSTVNQTELTVTHSKSNVKPQNDPTSVVPSIKSLRLPSTSPKQLTSPFSQFTPKSNRQVQSIHSENFYPPSMVESHLAAYHSKCTTSILDVQLPPTELADSLISLFFNKVNQFDNIIHEAEFLAQYSRGLARQNASFCALCFVIFAAGARFSSDPRVFCSTSNQQSDRQAVGANYLASSTHLLSPCVIPCTLFDLQAMALLCYMTTSSCSPLTAWFSTRYYLRRALDSGAHREATARWKTSIMTDQLRKRAMWYLVSREIQLCMCLGRPSFIKHEELDLVFPFCVNDRTLSMICNYASQKNIKDCHELEQAYLDSFEVSPSFIAFKAFLEVKLLFGRGLQKILATSGNLQQKAWNWGTKVVSALAREIDAHLNSHIPCEARWSPEIKNTQEFMISARLNGGSLSLQIAIHRLLIRENPLEIKVCLHASSALLNILEHLRSRGLLEETTSWSPYMVTLPALTFLYAACCELDCILPGDQANAWADVHRCINILNAMSSTTFLADKLSASLDHLVQACIEDELFPEASRQSQNSKKRDALSIIVEDDPSSSCPTTKPGSLKQLNHFEPKKSGAIYPASSNWSSANVPDLNSTNISQVWPPGLNFFSIPPSQLDATLFENPGMNINSCFPEHNVHQVDVYQPNQSSQNLMSLAS</sequence>
<proteinExistence type="predicted"/>
<dbReference type="InterPro" id="IPR001138">
    <property type="entry name" value="Zn2Cys6_DnaBD"/>
</dbReference>
<dbReference type="GO" id="GO:0006351">
    <property type="term" value="P:DNA-templated transcription"/>
    <property type="evidence" value="ECO:0007669"/>
    <property type="project" value="InterPro"/>
</dbReference>
<dbReference type="InterPro" id="IPR036864">
    <property type="entry name" value="Zn2-C6_fun-type_DNA-bd_sf"/>
</dbReference>
<evidence type="ECO:0000256" key="1">
    <source>
        <dbReference type="ARBA" id="ARBA00022723"/>
    </source>
</evidence>
<name>A0A9Q3GLW1_9BASI</name>
<accession>A0A9Q3GLW1</accession>
<dbReference type="GO" id="GO:0003677">
    <property type="term" value="F:DNA binding"/>
    <property type="evidence" value="ECO:0007669"/>
    <property type="project" value="InterPro"/>
</dbReference>
<dbReference type="AlphaFoldDB" id="A0A9Q3GLW1"/>
<dbReference type="Proteomes" id="UP000765509">
    <property type="component" value="Unassembled WGS sequence"/>
</dbReference>
<evidence type="ECO:0000256" key="2">
    <source>
        <dbReference type="ARBA" id="ARBA00023242"/>
    </source>
</evidence>
<evidence type="ECO:0000313" key="6">
    <source>
        <dbReference type="Proteomes" id="UP000765509"/>
    </source>
</evidence>
<feature type="region of interest" description="Disordered" evidence="3">
    <location>
        <begin position="1"/>
        <end position="25"/>
    </location>
</feature>
<dbReference type="InterPro" id="IPR007219">
    <property type="entry name" value="XnlR_reg_dom"/>
</dbReference>
<feature type="domain" description="Zn(2)-C6 fungal-type" evidence="4">
    <location>
        <begin position="29"/>
        <end position="60"/>
    </location>
</feature>
<reference evidence="5" key="1">
    <citation type="submission" date="2021-03" db="EMBL/GenBank/DDBJ databases">
        <title>Draft genome sequence of rust myrtle Austropuccinia psidii MF-1, a brazilian biotype.</title>
        <authorList>
            <person name="Quecine M.C."/>
            <person name="Pachon D.M.R."/>
            <person name="Bonatelli M.L."/>
            <person name="Correr F.H."/>
            <person name="Franceschini L.M."/>
            <person name="Leite T.F."/>
            <person name="Margarido G.R.A."/>
            <person name="Almeida C.A."/>
            <person name="Ferrarezi J.A."/>
            <person name="Labate C.A."/>
        </authorList>
    </citation>
    <scope>NUCLEOTIDE SEQUENCE</scope>
    <source>
        <strain evidence="5">MF-1</strain>
    </source>
</reference>
<dbReference type="SUPFAM" id="SSF57701">
    <property type="entry name" value="Zn2/Cys6 DNA-binding domain"/>
    <property type="match status" value="1"/>
</dbReference>
<dbReference type="Gene3D" id="4.10.240.10">
    <property type="entry name" value="Zn(2)-C6 fungal-type DNA-binding domain"/>
    <property type="match status" value="1"/>
</dbReference>
<dbReference type="Pfam" id="PF00172">
    <property type="entry name" value="Zn_clus"/>
    <property type="match status" value="1"/>
</dbReference>
<keyword evidence="6" id="KW-1185">Reference proteome</keyword>
<dbReference type="InterPro" id="IPR050987">
    <property type="entry name" value="AtrR-like"/>
</dbReference>
<dbReference type="PANTHER" id="PTHR46910:SF1">
    <property type="entry name" value="MISCELLANEOUS ZN(II)2CYS6 TRANSCRIPTION FACTOR (EUROFUNG)-RELATED"/>
    <property type="match status" value="1"/>
</dbReference>
<organism evidence="5 6">
    <name type="scientific">Austropuccinia psidii MF-1</name>
    <dbReference type="NCBI Taxonomy" id="1389203"/>
    <lineage>
        <taxon>Eukaryota</taxon>
        <taxon>Fungi</taxon>
        <taxon>Dikarya</taxon>
        <taxon>Basidiomycota</taxon>
        <taxon>Pucciniomycotina</taxon>
        <taxon>Pucciniomycetes</taxon>
        <taxon>Pucciniales</taxon>
        <taxon>Sphaerophragmiaceae</taxon>
        <taxon>Austropuccinia</taxon>
    </lineage>
</organism>
<dbReference type="CDD" id="cd00067">
    <property type="entry name" value="GAL4"/>
    <property type="match status" value="1"/>
</dbReference>
<comment type="caution">
    <text evidence="5">The sequence shown here is derived from an EMBL/GenBank/DDBJ whole genome shotgun (WGS) entry which is preliminary data.</text>
</comment>
<evidence type="ECO:0000256" key="3">
    <source>
        <dbReference type="SAM" id="MobiDB-lite"/>
    </source>
</evidence>
<dbReference type="PANTHER" id="PTHR46910">
    <property type="entry name" value="TRANSCRIPTION FACTOR PDR1"/>
    <property type="match status" value="1"/>
</dbReference>
<gene>
    <name evidence="5" type="ORF">O181_011415</name>
</gene>
<evidence type="ECO:0000259" key="4">
    <source>
        <dbReference type="PROSITE" id="PS50048"/>
    </source>
</evidence>
<protein>
    <recommendedName>
        <fullName evidence="4">Zn(2)-C6 fungal-type domain-containing protein</fullName>
    </recommendedName>
</protein>
<dbReference type="CDD" id="cd12148">
    <property type="entry name" value="fungal_TF_MHR"/>
    <property type="match status" value="1"/>
</dbReference>
<dbReference type="GO" id="GO:0008270">
    <property type="term" value="F:zinc ion binding"/>
    <property type="evidence" value="ECO:0007669"/>
    <property type="project" value="InterPro"/>
</dbReference>
<dbReference type="OrthoDB" id="2503714at2759"/>